<reference evidence="4 5" key="1">
    <citation type="submission" date="2019-04" db="EMBL/GenBank/DDBJ databases">
        <title>Lewinella litorea sp. nov., isolated from a marine sand.</title>
        <authorList>
            <person name="Yoon J.-H."/>
        </authorList>
    </citation>
    <scope>NUCLEOTIDE SEQUENCE [LARGE SCALE GENOMIC DNA]</scope>
    <source>
        <strain evidence="4 5">HSMS-39</strain>
    </source>
</reference>
<gene>
    <name evidence="4" type="ORF">E4021_17190</name>
</gene>
<dbReference type="InterPro" id="IPR010982">
    <property type="entry name" value="Lambda_DNA-bd_dom_sf"/>
</dbReference>
<name>A0A4S4NFT3_9BACT</name>
<dbReference type="EMBL" id="SRSF01000014">
    <property type="protein sequence ID" value="THH34930.1"/>
    <property type="molecule type" value="Genomic_DNA"/>
</dbReference>
<dbReference type="InterPro" id="IPR050807">
    <property type="entry name" value="TransReg_Diox_bact_type"/>
</dbReference>
<dbReference type="PANTHER" id="PTHR46797:SF1">
    <property type="entry name" value="METHYLPHOSPHONATE SYNTHASE"/>
    <property type="match status" value="1"/>
</dbReference>
<dbReference type="PROSITE" id="PS50943">
    <property type="entry name" value="HTH_CROC1"/>
    <property type="match status" value="1"/>
</dbReference>
<dbReference type="AlphaFoldDB" id="A0A4S4NFT3"/>
<dbReference type="PANTHER" id="PTHR46797">
    <property type="entry name" value="HTH-TYPE TRANSCRIPTIONAL REGULATOR"/>
    <property type="match status" value="1"/>
</dbReference>
<evidence type="ECO:0000256" key="2">
    <source>
        <dbReference type="ARBA" id="ARBA00023125"/>
    </source>
</evidence>
<dbReference type="GO" id="GO:0005829">
    <property type="term" value="C:cytosol"/>
    <property type="evidence" value="ECO:0007669"/>
    <property type="project" value="TreeGrafter"/>
</dbReference>
<dbReference type="InterPro" id="IPR001387">
    <property type="entry name" value="Cro/C1-type_HTH"/>
</dbReference>
<evidence type="ECO:0000256" key="1">
    <source>
        <dbReference type="ARBA" id="ARBA00007227"/>
    </source>
</evidence>
<accession>A0A4S4NFT3</accession>
<keyword evidence="5" id="KW-1185">Reference proteome</keyword>
<protein>
    <submittedName>
        <fullName evidence="4">XRE family transcriptional regulator</fullName>
    </submittedName>
</protein>
<evidence type="ECO:0000313" key="5">
    <source>
        <dbReference type="Proteomes" id="UP000308528"/>
    </source>
</evidence>
<evidence type="ECO:0000259" key="3">
    <source>
        <dbReference type="PROSITE" id="PS50943"/>
    </source>
</evidence>
<comment type="similarity">
    <text evidence="1">Belongs to the short-chain fatty acyl-CoA assimilation regulator (ScfR) family.</text>
</comment>
<dbReference type="GO" id="GO:0003677">
    <property type="term" value="F:DNA binding"/>
    <property type="evidence" value="ECO:0007669"/>
    <property type="project" value="UniProtKB-KW"/>
</dbReference>
<feature type="domain" description="HTH cro/C1-type" evidence="3">
    <location>
        <begin position="16"/>
        <end position="70"/>
    </location>
</feature>
<dbReference type="CDD" id="cd00093">
    <property type="entry name" value="HTH_XRE"/>
    <property type="match status" value="1"/>
</dbReference>
<dbReference type="GO" id="GO:0003700">
    <property type="term" value="F:DNA-binding transcription factor activity"/>
    <property type="evidence" value="ECO:0007669"/>
    <property type="project" value="TreeGrafter"/>
</dbReference>
<sequence length="490" mass="55914">MNAKTANERIIFGLKVKQLRLQQGFSFDQLSKQAGISLSYLNEIEKGKKFPKRDKVEQLAAALGTTAGDLTNGELGRELAPVSELLQSNFLNELPLELFGIELSKVAEIIAAAPLQVGAFISTLLEISRSYALREENFYFAALRSYLELNANYFPELERAVETFAEQFNLPGIRPLPPRVLAELLEDRYGYEIVPHGLDDQPALSGLRSVYLPESGRLLLNGKLSPVQRSFQFGKEIAFNYLKLKERANTSSILRGRVFSEVLNHSKATYFSVALHLPLRTFTEALRGFFQRPRWEPAAFLELMQRFNATPEMFYHRMTNVIPQFLGLPELFFLRFSHDQGTDNFVIDKELHLSRRHHPHESGLLEHYCRRWISISLLRTLSADSRDHLRIEAQRSRYYGTDDEYLCITLARTDYPRAGQNVSVTLGILINDRVREEIAFVDDPAIPHVVVNTTCEHCPIEDCQVRAAPPTVVLARERYRAMKEALARLS</sequence>
<dbReference type="Pfam" id="PF06114">
    <property type="entry name" value="Peptidase_M78"/>
    <property type="match status" value="1"/>
</dbReference>
<dbReference type="Pfam" id="PF13560">
    <property type="entry name" value="HTH_31"/>
    <property type="match status" value="1"/>
</dbReference>
<dbReference type="Proteomes" id="UP000308528">
    <property type="component" value="Unassembled WGS sequence"/>
</dbReference>
<dbReference type="Gene3D" id="1.10.260.40">
    <property type="entry name" value="lambda repressor-like DNA-binding domains"/>
    <property type="match status" value="1"/>
</dbReference>
<dbReference type="RefSeq" id="WP_136460634.1">
    <property type="nucleotide sequence ID" value="NZ_SRSF01000014.1"/>
</dbReference>
<organism evidence="4 5">
    <name type="scientific">Neolewinella litorea</name>
    <dbReference type="NCBI Taxonomy" id="2562452"/>
    <lineage>
        <taxon>Bacteria</taxon>
        <taxon>Pseudomonadati</taxon>
        <taxon>Bacteroidota</taxon>
        <taxon>Saprospiria</taxon>
        <taxon>Saprospirales</taxon>
        <taxon>Lewinellaceae</taxon>
        <taxon>Neolewinella</taxon>
    </lineage>
</organism>
<dbReference type="InterPro" id="IPR010359">
    <property type="entry name" value="IrrE_HExxH"/>
</dbReference>
<dbReference type="SMART" id="SM00530">
    <property type="entry name" value="HTH_XRE"/>
    <property type="match status" value="1"/>
</dbReference>
<evidence type="ECO:0000313" key="4">
    <source>
        <dbReference type="EMBL" id="THH34930.1"/>
    </source>
</evidence>
<proteinExistence type="inferred from homology"/>
<comment type="caution">
    <text evidence="4">The sequence shown here is derived from an EMBL/GenBank/DDBJ whole genome shotgun (WGS) entry which is preliminary data.</text>
</comment>
<keyword evidence="2" id="KW-0238">DNA-binding</keyword>
<dbReference type="SUPFAM" id="SSF47413">
    <property type="entry name" value="lambda repressor-like DNA-binding domains"/>
    <property type="match status" value="1"/>
</dbReference>
<dbReference type="OrthoDB" id="833147at2"/>